<dbReference type="Pfam" id="PF23078">
    <property type="entry name" value="HTH_CHD6-9"/>
    <property type="match status" value="1"/>
</dbReference>
<feature type="compositionally biased region" description="Basic and acidic residues" evidence="1">
    <location>
        <begin position="285"/>
        <end position="294"/>
    </location>
</feature>
<feature type="region of interest" description="Disordered" evidence="1">
    <location>
        <begin position="389"/>
        <end position="419"/>
    </location>
</feature>
<keyword evidence="4" id="KW-1185">Reference proteome</keyword>
<protein>
    <submittedName>
        <fullName evidence="3">Chromodomain helicase DNA binding protein 9</fullName>
    </submittedName>
</protein>
<evidence type="ECO:0000259" key="2">
    <source>
        <dbReference type="Pfam" id="PF23078"/>
    </source>
</evidence>
<evidence type="ECO:0000256" key="1">
    <source>
        <dbReference type="SAM" id="MobiDB-lite"/>
    </source>
</evidence>
<name>A0ABX0S841_PONBL</name>
<comment type="caution">
    <text evidence="3">The sequence shown here is derived from an EMBL/GenBank/DDBJ whole genome shotgun (WGS) entry which is preliminary data.</text>
</comment>
<reference evidence="3" key="1">
    <citation type="submission" date="2018-05" db="EMBL/GenBank/DDBJ databases">
        <authorList>
            <person name="Pedro S.L.S."/>
            <person name="Freitas R.C."/>
            <person name="Barreto A.S."/>
            <person name="Lima A.O.S."/>
        </authorList>
    </citation>
    <scope>NUCLEOTIDE SEQUENCE</scope>
    <source>
        <strain evidence="3">BP203</strain>
        <tissue evidence="3">Muscle</tissue>
    </source>
</reference>
<sequence length="467" mass="53158">MAAKIERQQREGRHILYNLVSYAYFFAQWTRREEADFYRVVSTFGVVFDPDRGQFDWTKFRAMARLHKKTDDSLEKYLYAFMSMCRRVCRLPSKDELVDPNIFIQPITEERASRTLYRIELLRKVREQALRHPQLFERLKLCHPNPDLPVWWECGPHDRDLLIGAAKHGVSRTDYHILRDPELSFMAAQRNYSQSKMAHSRTSTPLLQQYQVALSASPLTSLPRLLDPKGIILEDVKVKSENLKEEPQFSEEESMTSEETRTLIKSEPVSPKNGVLPQATGDQKSGGKAEGTPHVKAYDEESVASLSTTQDETQDSFQMNNGTPESAYILQGGYMLAASYWPKDRVMINRLDSICQTVLKGKWPSARRSYDANAVASFYTTKLLDSSGAATEYSEPSVPTPAGAGVKEEHDQSTQMSKEGGLKLTFQKQGLAQRRPLDSEDGALGQQQYLTRLRDLQAEDCTVFAYK</sequence>
<organism evidence="3 4">
    <name type="scientific">Pontoporia blainvillei</name>
    <name type="common">Franciscana</name>
    <name type="synonym">Delphinus blainvillei</name>
    <dbReference type="NCBI Taxonomy" id="48723"/>
    <lineage>
        <taxon>Eukaryota</taxon>
        <taxon>Metazoa</taxon>
        <taxon>Chordata</taxon>
        <taxon>Craniata</taxon>
        <taxon>Vertebrata</taxon>
        <taxon>Euteleostomi</taxon>
        <taxon>Mammalia</taxon>
        <taxon>Eutheria</taxon>
        <taxon>Laurasiatheria</taxon>
        <taxon>Artiodactyla</taxon>
        <taxon>Whippomorpha</taxon>
        <taxon>Cetacea</taxon>
        <taxon>Odontoceti</taxon>
        <taxon>Pontoporiidae</taxon>
        <taxon>Pontoporia</taxon>
    </lineage>
</organism>
<evidence type="ECO:0000313" key="4">
    <source>
        <dbReference type="Proteomes" id="UP001165941"/>
    </source>
</evidence>
<dbReference type="InterPro" id="IPR051493">
    <property type="entry name" value="CHD"/>
</dbReference>
<dbReference type="InterPro" id="IPR056342">
    <property type="entry name" value="HTH_CHD6-9"/>
</dbReference>
<accession>A0ABX0S841</accession>
<proteinExistence type="predicted"/>
<dbReference type="Proteomes" id="UP001165941">
    <property type="component" value="Unassembled WGS sequence"/>
</dbReference>
<evidence type="ECO:0000313" key="3">
    <source>
        <dbReference type="EMBL" id="NIG61277.1"/>
    </source>
</evidence>
<gene>
    <name evidence="3" type="ORF">BU61_4903</name>
</gene>
<dbReference type="Gene3D" id="1.10.10.60">
    <property type="entry name" value="Homeodomain-like"/>
    <property type="match status" value="1"/>
</dbReference>
<feature type="region of interest" description="Disordered" evidence="1">
    <location>
        <begin position="243"/>
        <end position="294"/>
    </location>
</feature>
<dbReference type="PANTHER" id="PTHR46850">
    <property type="entry name" value="CHROMODOMAIN-HELICASE-DNA-BINDING PROTEIN 9"/>
    <property type="match status" value="1"/>
</dbReference>
<dbReference type="EMBL" id="PGGH01276645">
    <property type="protein sequence ID" value="NIG61277.1"/>
    <property type="molecule type" value="Genomic_DNA"/>
</dbReference>
<dbReference type="PANTHER" id="PTHR46850:SF1">
    <property type="entry name" value="CHROMODOMAIN-HELICASE-DNA-BINDING PROTEIN 9"/>
    <property type="match status" value="1"/>
</dbReference>
<feature type="domain" description="Chromodomain-helicase-DNA-binding protein 6-9 tri-helical" evidence="2">
    <location>
        <begin position="27"/>
        <end position="109"/>
    </location>
</feature>